<organism evidence="1 2">
    <name type="scientific">Araneus ventricosus</name>
    <name type="common">Orbweaver spider</name>
    <name type="synonym">Epeira ventricosa</name>
    <dbReference type="NCBI Taxonomy" id="182803"/>
    <lineage>
        <taxon>Eukaryota</taxon>
        <taxon>Metazoa</taxon>
        <taxon>Ecdysozoa</taxon>
        <taxon>Arthropoda</taxon>
        <taxon>Chelicerata</taxon>
        <taxon>Arachnida</taxon>
        <taxon>Araneae</taxon>
        <taxon>Araneomorphae</taxon>
        <taxon>Entelegynae</taxon>
        <taxon>Araneoidea</taxon>
        <taxon>Araneidae</taxon>
        <taxon>Araneus</taxon>
    </lineage>
</organism>
<proteinExistence type="predicted"/>
<name>A0A4Y2VLT0_ARAVE</name>
<evidence type="ECO:0000313" key="2">
    <source>
        <dbReference type="Proteomes" id="UP000499080"/>
    </source>
</evidence>
<dbReference type="AlphaFoldDB" id="A0A4Y2VLT0"/>
<dbReference type="Proteomes" id="UP000499080">
    <property type="component" value="Unassembled WGS sequence"/>
</dbReference>
<dbReference type="EMBL" id="BGPR01048245">
    <property type="protein sequence ID" value="GBO25274.1"/>
    <property type="molecule type" value="Genomic_DNA"/>
</dbReference>
<evidence type="ECO:0000313" key="1">
    <source>
        <dbReference type="EMBL" id="GBO25274.1"/>
    </source>
</evidence>
<protein>
    <submittedName>
        <fullName evidence="1">Uncharacterized protein</fullName>
    </submittedName>
</protein>
<feature type="non-terminal residue" evidence="1">
    <location>
        <position position="1"/>
    </location>
</feature>
<sequence length="169" mass="19352">FALVTSRFEVTPWLFYDGPRNFEPRLDYEDDTSAVTFLSTLQHHTTRTFDSRQAERAPGQQARRIFGGIGFLPGNLSLRSRDLTTRPLWKRDNRSNTIEDEHLFAIKEWFESSPTELIFALNHIATNMESRFPAMLVLCLGREFYKVKHGVTGSGRSGIPDHGDNFGDN</sequence>
<accession>A0A4Y2VLT0</accession>
<gene>
    <name evidence="1" type="ORF">AVEN_134176_1</name>
</gene>
<comment type="caution">
    <text evidence="1">The sequence shown here is derived from an EMBL/GenBank/DDBJ whole genome shotgun (WGS) entry which is preliminary data.</text>
</comment>
<reference evidence="1 2" key="1">
    <citation type="journal article" date="2019" name="Sci. Rep.">
        <title>Orb-weaving spider Araneus ventricosus genome elucidates the spidroin gene catalogue.</title>
        <authorList>
            <person name="Kono N."/>
            <person name="Nakamura H."/>
            <person name="Ohtoshi R."/>
            <person name="Moran D.A.P."/>
            <person name="Shinohara A."/>
            <person name="Yoshida Y."/>
            <person name="Fujiwara M."/>
            <person name="Mori M."/>
            <person name="Tomita M."/>
            <person name="Arakawa K."/>
        </authorList>
    </citation>
    <scope>NUCLEOTIDE SEQUENCE [LARGE SCALE GENOMIC DNA]</scope>
</reference>
<keyword evidence="2" id="KW-1185">Reference proteome</keyword>